<proteinExistence type="predicted"/>
<reference evidence="4" key="1">
    <citation type="submission" date="2024-04" db="EMBL/GenBank/DDBJ databases">
        <title>Salinicola lusitanus LLJ914,a marine bacterium isolated from the Okinawa Trough.</title>
        <authorList>
            <person name="Li J."/>
        </authorList>
    </citation>
    <scope>NUCLEOTIDE SEQUENCE [LARGE SCALE GENOMIC DNA]</scope>
</reference>
<gene>
    <name evidence="3" type="ORF">WMY93_000433</name>
</gene>
<keyword evidence="4" id="KW-1185">Reference proteome</keyword>
<protein>
    <submittedName>
        <fullName evidence="3">Uncharacterized protein</fullName>
    </submittedName>
</protein>
<dbReference type="Proteomes" id="UP001460270">
    <property type="component" value="Unassembled WGS sequence"/>
</dbReference>
<feature type="chain" id="PRO_5043553146" evidence="2">
    <location>
        <begin position="20"/>
        <end position="100"/>
    </location>
</feature>
<sequence length="100" mass="11441">MKSSTLILLLSFQVVLILSAPTSYIFQTEDENVRRQNVPIKTGTRSGRICFWPGGWNAQTKKCKKRPPNWLCSSSLRQQTTNSRQKREMTTTKRSPLILG</sequence>
<evidence type="ECO:0000313" key="3">
    <source>
        <dbReference type="EMBL" id="KAK7944705.1"/>
    </source>
</evidence>
<evidence type="ECO:0000313" key="4">
    <source>
        <dbReference type="Proteomes" id="UP001460270"/>
    </source>
</evidence>
<name>A0AAW0Q9F6_9GOBI</name>
<keyword evidence="2" id="KW-0732">Signal</keyword>
<accession>A0AAW0Q9F6</accession>
<evidence type="ECO:0000256" key="1">
    <source>
        <dbReference type="SAM" id="MobiDB-lite"/>
    </source>
</evidence>
<organism evidence="3 4">
    <name type="scientific">Mugilogobius chulae</name>
    <name type="common">yellowstripe goby</name>
    <dbReference type="NCBI Taxonomy" id="88201"/>
    <lineage>
        <taxon>Eukaryota</taxon>
        <taxon>Metazoa</taxon>
        <taxon>Chordata</taxon>
        <taxon>Craniata</taxon>
        <taxon>Vertebrata</taxon>
        <taxon>Euteleostomi</taxon>
        <taxon>Actinopterygii</taxon>
        <taxon>Neopterygii</taxon>
        <taxon>Teleostei</taxon>
        <taxon>Neoteleostei</taxon>
        <taxon>Acanthomorphata</taxon>
        <taxon>Gobiaria</taxon>
        <taxon>Gobiiformes</taxon>
        <taxon>Gobioidei</taxon>
        <taxon>Gobiidae</taxon>
        <taxon>Gobionellinae</taxon>
        <taxon>Mugilogobius</taxon>
    </lineage>
</organism>
<evidence type="ECO:0000256" key="2">
    <source>
        <dbReference type="SAM" id="SignalP"/>
    </source>
</evidence>
<feature type="signal peptide" evidence="2">
    <location>
        <begin position="1"/>
        <end position="19"/>
    </location>
</feature>
<comment type="caution">
    <text evidence="3">The sequence shown here is derived from an EMBL/GenBank/DDBJ whole genome shotgun (WGS) entry which is preliminary data.</text>
</comment>
<feature type="region of interest" description="Disordered" evidence="1">
    <location>
        <begin position="73"/>
        <end position="100"/>
    </location>
</feature>
<feature type="compositionally biased region" description="Polar residues" evidence="1">
    <location>
        <begin position="73"/>
        <end position="83"/>
    </location>
</feature>
<dbReference type="EMBL" id="JBBPFD010000001">
    <property type="protein sequence ID" value="KAK7944705.1"/>
    <property type="molecule type" value="Genomic_DNA"/>
</dbReference>
<dbReference type="AlphaFoldDB" id="A0AAW0Q9F6"/>